<dbReference type="InterPro" id="IPR050763">
    <property type="entry name" value="ABC_transporter_ATP-binding"/>
</dbReference>
<accession>A0A853AVR8</accession>
<evidence type="ECO:0000256" key="9">
    <source>
        <dbReference type="ARBA" id="ARBA00023251"/>
    </source>
</evidence>
<comment type="caution">
    <text evidence="11">The sequence shown here is derived from an EMBL/GenBank/DDBJ whole genome shotgun (WGS) entry which is preliminary data.</text>
</comment>
<dbReference type="PROSITE" id="PS50893">
    <property type="entry name" value="ABC_TRANSPORTER_2"/>
    <property type="match status" value="1"/>
</dbReference>
<comment type="similarity">
    <text evidence="2">Belongs to the ABC transporter superfamily.</text>
</comment>
<comment type="subcellular location">
    <subcellularLocation>
        <location evidence="1">Cell membrane</location>
        <topology evidence="1">Peripheral membrane protein</topology>
    </subcellularLocation>
</comment>
<keyword evidence="8" id="KW-0472">Membrane</keyword>
<evidence type="ECO:0000256" key="2">
    <source>
        <dbReference type="ARBA" id="ARBA00005417"/>
    </source>
</evidence>
<evidence type="ECO:0000313" key="11">
    <source>
        <dbReference type="EMBL" id="NYI86727.1"/>
    </source>
</evidence>
<reference evidence="11 12" key="1">
    <citation type="submission" date="2020-07" db="EMBL/GenBank/DDBJ databases">
        <title>Sequencing the genomes of 1000 actinobacteria strains.</title>
        <authorList>
            <person name="Klenk H.-P."/>
        </authorList>
    </citation>
    <scope>NUCLEOTIDE SEQUENCE [LARGE SCALE GENOMIC DNA]</scope>
    <source>
        <strain evidence="11 12">DSM 104006</strain>
    </source>
</reference>
<dbReference type="GO" id="GO:0046677">
    <property type="term" value="P:response to antibiotic"/>
    <property type="evidence" value="ECO:0007669"/>
    <property type="project" value="UniProtKB-KW"/>
</dbReference>
<evidence type="ECO:0000256" key="7">
    <source>
        <dbReference type="ARBA" id="ARBA00022967"/>
    </source>
</evidence>
<dbReference type="FunFam" id="3.40.50.300:FF:000589">
    <property type="entry name" value="ABC transporter, ATP-binding subunit"/>
    <property type="match status" value="1"/>
</dbReference>
<evidence type="ECO:0000256" key="5">
    <source>
        <dbReference type="ARBA" id="ARBA00022741"/>
    </source>
</evidence>
<dbReference type="SUPFAM" id="SSF52540">
    <property type="entry name" value="P-loop containing nucleoside triphosphate hydrolases"/>
    <property type="match status" value="1"/>
</dbReference>
<dbReference type="InterPro" id="IPR003593">
    <property type="entry name" value="AAA+_ATPase"/>
</dbReference>
<dbReference type="AlphaFoldDB" id="A0A853AVR8"/>
<keyword evidence="5" id="KW-0547">Nucleotide-binding</keyword>
<protein>
    <submittedName>
        <fullName evidence="11">Lipooligosaccharide transport system ATP-binding protein</fullName>
    </submittedName>
</protein>
<dbReference type="Pfam" id="PF00005">
    <property type="entry name" value="ABC_tran"/>
    <property type="match status" value="1"/>
</dbReference>
<dbReference type="SMART" id="SM00382">
    <property type="entry name" value="AAA"/>
    <property type="match status" value="1"/>
</dbReference>
<dbReference type="InterPro" id="IPR003439">
    <property type="entry name" value="ABC_transporter-like_ATP-bd"/>
</dbReference>
<evidence type="ECO:0000259" key="10">
    <source>
        <dbReference type="PROSITE" id="PS50893"/>
    </source>
</evidence>
<dbReference type="Proteomes" id="UP000549616">
    <property type="component" value="Unassembled WGS sequence"/>
</dbReference>
<sequence length="307" mass="34060">MDESMVEAKALVKRFGDFEAVRGIDVEVRRGEAFGFLGPNGAGKSSTMRMIASVSPRSDGDLKVLGLDPNAEGPRIRARLGVVPQQDNLDNELTVRQNLHVYGRYFGLSRAHVRRKAVELMEFAQLTDRAGDEVEPLSGGMKRRLTIARALVNDPELLLLDEPTTGLDPQARHLLWDKLFRLKAQGVTLIVTTHYMDEAEQLCDRLVVMDGGRIVAEGSPAELILRYSTREVLELRFPPGEEAPAGRVADLADRVEVLPDRLLLYTAAGESALEQVHQRGVRPTSSLVRRSTLEDVFLRLTGRTLVD</sequence>
<dbReference type="PANTHER" id="PTHR42711:SF5">
    <property type="entry name" value="ABC TRANSPORTER ATP-BINDING PROTEIN NATA"/>
    <property type="match status" value="1"/>
</dbReference>
<keyword evidence="12" id="KW-1185">Reference proteome</keyword>
<gene>
    <name evidence="11" type="ORF">HNR02_000050</name>
</gene>
<keyword evidence="4" id="KW-1003">Cell membrane</keyword>
<evidence type="ECO:0000256" key="4">
    <source>
        <dbReference type="ARBA" id="ARBA00022475"/>
    </source>
</evidence>
<dbReference type="InterPro" id="IPR017871">
    <property type="entry name" value="ABC_transporter-like_CS"/>
</dbReference>
<dbReference type="PANTHER" id="PTHR42711">
    <property type="entry name" value="ABC TRANSPORTER ATP-BINDING PROTEIN"/>
    <property type="match status" value="1"/>
</dbReference>
<keyword evidence="7" id="KW-1278">Translocase</keyword>
<organism evidence="11 12">
    <name type="scientific">Amycolatopsis endophytica</name>
    <dbReference type="NCBI Taxonomy" id="860233"/>
    <lineage>
        <taxon>Bacteria</taxon>
        <taxon>Bacillati</taxon>
        <taxon>Actinomycetota</taxon>
        <taxon>Actinomycetes</taxon>
        <taxon>Pseudonocardiales</taxon>
        <taxon>Pseudonocardiaceae</taxon>
        <taxon>Amycolatopsis</taxon>
    </lineage>
</organism>
<evidence type="ECO:0000256" key="6">
    <source>
        <dbReference type="ARBA" id="ARBA00022840"/>
    </source>
</evidence>
<evidence type="ECO:0000313" key="12">
    <source>
        <dbReference type="Proteomes" id="UP000549616"/>
    </source>
</evidence>
<dbReference type="GO" id="GO:0005886">
    <property type="term" value="C:plasma membrane"/>
    <property type="evidence" value="ECO:0007669"/>
    <property type="project" value="UniProtKB-SubCell"/>
</dbReference>
<keyword evidence="9" id="KW-0046">Antibiotic resistance</keyword>
<name>A0A853AVR8_9PSEU</name>
<dbReference type="GO" id="GO:0016887">
    <property type="term" value="F:ATP hydrolysis activity"/>
    <property type="evidence" value="ECO:0007669"/>
    <property type="project" value="InterPro"/>
</dbReference>
<dbReference type="InterPro" id="IPR027417">
    <property type="entry name" value="P-loop_NTPase"/>
</dbReference>
<dbReference type="Gene3D" id="3.40.50.300">
    <property type="entry name" value="P-loop containing nucleotide triphosphate hydrolases"/>
    <property type="match status" value="1"/>
</dbReference>
<dbReference type="GO" id="GO:0005524">
    <property type="term" value="F:ATP binding"/>
    <property type="evidence" value="ECO:0007669"/>
    <property type="project" value="UniProtKB-KW"/>
</dbReference>
<dbReference type="EMBL" id="JACCFK010000001">
    <property type="protein sequence ID" value="NYI86727.1"/>
    <property type="molecule type" value="Genomic_DNA"/>
</dbReference>
<keyword evidence="3" id="KW-0813">Transport</keyword>
<keyword evidence="6 11" id="KW-0067">ATP-binding</keyword>
<feature type="domain" description="ABC transporter" evidence="10">
    <location>
        <begin position="6"/>
        <end position="236"/>
    </location>
</feature>
<dbReference type="PROSITE" id="PS00211">
    <property type="entry name" value="ABC_TRANSPORTER_1"/>
    <property type="match status" value="1"/>
</dbReference>
<proteinExistence type="inferred from homology"/>
<evidence type="ECO:0000256" key="8">
    <source>
        <dbReference type="ARBA" id="ARBA00023136"/>
    </source>
</evidence>
<evidence type="ECO:0000256" key="1">
    <source>
        <dbReference type="ARBA" id="ARBA00004202"/>
    </source>
</evidence>
<evidence type="ECO:0000256" key="3">
    <source>
        <dbReference type="ARBA" id="ARBA00022448"/>
    </source>
</evidence>